<feature type="binding site" evidence="10">
    <location>
        <position position="130"/>
    </location>
    <ligand>
        <name>glycerol</name>
        <dbReference type="ChEBI" id="CHEBI:17754"/>
    </ligand>
</feature>
<keyword evidence="15" id="KW-1185">Reference proteome</keyword>
<evidence type="ECO:0000313" key="15">
    <source>
        <dbReference type="Proteomes" id="UP000243589"/>
    </source>
</evidence>
<feature type="domain" description="Carbohydrate kinase FGGY N-terminal" evidence="12">
    <location>
        <begin position="2"/>
        <end position="245"/>
    </location>
</feature>
<dbReference type="RefSeq" id="WP_062020961.1">
    <property type="nucleotide sequence ID" value="NZ_LQQC01000010.1"/>
</dbReference>
<dbReference type="PANTHER" id="PTHR10196:SF69">
    <property type="entry name" value="GLYCEROL KINASE"/>
    <property type="match status" value="1"/>
</dbReference>
<evidence type="ECO:0000256" key="8">
    <source>
        <dbReference type="ARBA" id="ARBA00052101"/>
    </source>
</evidence>
<dbReference type="SUPFAM" id="SSF53067">
    <property type="entry name" value="Actin-like ATPase domain"/>
    <property type="match status" value="2"/>
</dbReference>
<dbReference type="FunFam" id="3.30.420.40:FF:000007">
    <property type="entry name" value="Glycerol kinase"/>
    <property type="match status" value="1"/>
</dbReference>
<feature type="binding site" evidence="10">
    <location>
        <position position="405"/>
    </location>
    <ligand>
        <name>ATP</name>
        <dbReference type="ChEBI" id="CHEBI:30616"/>
    </ligand>
</feature>
<dbReference type="GO" id="GO:0005829">
    <property type="term" value="C:cytosol"/>
    <property type="evidence" value="ECO:0007669"/>
    <property type="project" value="TreeGrafter"/>
</dbReference>
<dbReference type="Gene3D" id="3.30.420.40">
    <property type="match status" value="2"/>
</dbReference>
<dbReference type="InterPro" id="IPR018485">
    <property type="entry name" value="FGGY_C"/>
</dbReference>
<evidence type="ECO:0000256" key="1">
    <source>
        <dbReference type="ARBA" id="ARBA00005190"/>
    </source>
</evidence>
<dbReference type="PATRIC" id="fig|479117.4.peg.1037"/>
<evidence type="ECO:0000256" key="9">
    <source>
        <dbReference type="ARBA" id="ARBA00054633"/>
    </source>
</evidence>
<evidence type="ECO:0000313" key="14">
    <source>
        <dbReference type="EMBL" id="KXZ58007.1"/>
    </source>
</evidence>
<dbReference type="FunFam" id="3.30.420.40:FF:000008">
    <property type="entry name" value="Glycerol kinase"/>
    <property type="match status" value="1"/>
</dbReference>
<comment type="caution">
    <text evidence="14">The sequence shown here is derived from an EMBL/GenBank/DDBJ whole genome shotgun (WGS) entry which is preliminary data.</text>
</comment>
<evidence type="ECO:0000256" key="3">
    <source>
        <dbReference type="ARBA" id="ARBA00022679"/>
    </source>
</evidence>
<evidence type="ECO:0000256" key="2">
    <source>
        <dbReference type="ARBA" id="ARBA00009156"/>
    </source>
</evidence>
<dbReference type="InterPro" id="IPR043129">
    <property type="entry name" value="ATPase_NBD"/>
</dbReference>
<evidence type="ECO:0000256" key="4">
    <source>
        <dbReference type="ARBA" id="ARBA00022741"/>
    </source>
</evidence>
<comment type="catalytic activity">
    <reaction evidence="8 10">
        <text>glycerol + ATP = sn-glycerol 3-phosphate + ADP + H(+)</text>
        <dbReference type="Rhea" id="RHEA:21644"/>
        <dbReference type="ChEBI" id="CHEBI:15378"/>
        <dbReference type="ChEBI" id="CHEBI:17754"/>
        <dbReference type="ChEBI" id="CHEBI:30616"/>
        <dbReference type="ChEBI" id="CHEBI:57597"/>
        <dbReference type="ChEBI" id="CHEBI:456216"/>
        <dbReference type="EC" id="2.7.1.30"/>
    </reaction>
</comment>
<comment type="function">
    <text evidence="9 10">Key enzyme in the regulation of glycerol uptake and metabolism. Catalyzes the phosphorylation of glycerol to yield sn-glycerol 3-phosphate.</text>
</comment>
<dbReference type="PROSITE" id="PS00445">
    <property type="entry name" value="FGGY_KINASES_2"/>
    <property type="match status" value="1"/>
</dbReference>
<dbReference type="GO" id="GO:0004370">
    <property type="term" value="F:glycerol kinase activity"/>
    <property type="evidence" value="ECO:0007669"/>
    <property type="project" value="UniProtKB-UniRule"/>
</dbReference>
<feature type="binding site" evidence="10">
    <location>
        <position position="238"/>
    </location>
    <ligand>
        <name>sn-glycerol 3-phosphate</name>
        <dbReference type="ChEBI" id="CHEBI:57597"/>
    </ligand>
</feature>
<feature type="binding site" evidence="10">
    <location>
        <position position="304"/>
    </location>
    <ligand>
        <name>ATP</name>
        <dbReference type="ChEBI" id="CHEBI:30616"/>
    </ligand>
</feature>
<feature type="binding site" evidence="10">
    <location>
        <position position="260"/>
    </location>
    <ligand>
        <name>ATP</name>
        <dbReference type="ChEBI" id="CHEBI:30616"/>
    </ligand>
</feature>
<dbReference type="PROSITE" id="PS00933">
    <property type="entry name" value="FGGY_KINASES_1"/>
    <property type="match status" value="1"/>
</dbReference>
<dbReference type="InterPro" id="IPR005999">
    <property type="entry name" value="Glycerol_kin"/>
</dbReference>
<dbReference type="InterPro" id="IPR018484">
    <property type="entry name" value="FGGY_N"/>
</dbReference>
<evidence type="ECO:0000259" key="13">
    <source>
        <dbReference type="Pfam" id="PF02782"/>
    </source>
</evidence>
<dbReference type="NCBIfam" id="TIGR01311">
    <property type="entry name" value="glycerol_kin"/>
    <property type="match status" value="1"/>
</dbReference>
<feature type="binding site" evidence="10">
    <location>
        <position position="80"/>
    </location>
    <ligand>
        <name>sn-glycerol 3-phosphate</name>
        <dbReference type="ChEBI" id="CHEBI:57597"/>
    </ligand>
</feature>
<feature type="binding site" evidence="10">
    <location>
        <position position="260"/>
    </location>
    <ligand>
        <name>ADP</name>
        <dbReference type="ChEBI" id="CHEBI:456216"/>
    </ligand>
</feature>
<feature type="binding site" evidence="10">
    <location>
        <position position="10"/>
    </location>
    <ligand>
        <name>ADP</name>
        <dbReference type="ChEBI" id="CHEBI:456216"/>
    </ligand>
</feature>
<feature type="binding site" evidence="10">
    <location>
        <position position="405"/>
    </location>
    <ligand>
        <name>ADP</name>
        <dbReference type="ChEBI" id="CHEBI:456216"/>
    </ligand>
</feature>
<feature type="binding site" evidence="10">
    <location>
        <position position="14"/>
    </location>
    <ligand>
        <name>ADP</name>
        <dbReference type="ChEBI" id="CHEBI:456216"/>
    </ligand>
</feature>
<evidence type="ECO:0000259" key="12">
    <source>
        <dbReference type="Pfam" id="PF00370"/>
    </source>
</evidence>
<dbReference type="CDD" id="cd07769">
    <property type="entry name" value="ASKHA_NBD_FGGY_GK"/>
    <property type="match status" value="1"/>
</dbReference>
<accession>A0A150H7D3</accession>
<feature type="binding site" evidence="10">
    <location>
        <position position="11"/>
    </location>
    <ligand>
        <name>ATP</name>
        <dbReference type="ChEBI" id="CHEBI:30616"/>
    </ligand>
</feature>
<organism evidence="14 15">
    <name type="scientific">Brevibacterium ravenspurgense</name>
    <dbReference type="NCBI Taxonomy" id="479117"/>
    <lineage>
        <taxon>Bacteria</taxon>
        <taxon>Bacillati</taxon>
        <taxon>Actinomycetota</taxon>
        <taxon>Actinomycetes</taxon>
        <taxon>Micrococcales</taxon>
        <taxon>Brevibacteriaceae</taxon>
        <taxon>Brevibacterium</taxon>
    </lineage>
</organism>
<evidence type="ECO:0000256" key="10">
    <source>
        <dbReference type="HAMAP-Rule" id="MF_00186"/>
    </source>
</evidence>
<keyword evidence="6 10" id="KW-0319">Glycerol metabolism</keyword>
<name>A0A150H7D3_9MICO</name>
<dbReference type="Pfam" id="PF02782">
    <property type="entry name" value="FGGY_C"/>
    <property type="match status" value="1"/>
</dbReference>
<feature type="binding site" evidence="10">
    <location>
        <position position="81"/>
    </location>
    <ligand>
        <name>glycerol</name>
        <dbReference type="ChEBI" id="CHEBI:17754"/>
    </ligand>
</feature>
<keyword evidence="5 10" id="KW-0418">Kinase</keyword>
<evidence type="ECO:0000256" key="11">
    <source>
        <dbReference type="RuleBase" id="RU003733"/>
    </source>
</evidence>
<feature type="domain" description="Carbohydrate kinase FGGY C-terminal" evidence="13">
    <location>
        <begin position="256"/>
        <end position="443"/>
    </location>
</feature>
<dbReference type="GO" id="GO:0005524">
    <property type="term" value="F:ATP binding"/>
    <property type="evidence" value="ECO:0007669"/>
    <property type="project" value="UniProtKB-UniRule"/>
</dbReference>
<feature type="binding site" evidence="10">
    <location>
        <position position="10"/>
    </location>
    <ligand>
        <name>sn-glycerol 3-phosphate</name>
        <dbReference type="ChEBI" id="CHEBI:57597"/>
    </ligand>
</feature>
<reference evidence="14 15" key="1">
    <citation type="submission" date="2016-01" db="EMBL/GenBank/DDBJ databases">
        <title>Use of Whole Genome Sequencing to ascertain that Brevibacterium massiliense (Roux, Raoult 2009) is a later heterotypic synonym of Brevibacterium ravenspurgense (Mages 2008).</title>
        <authorList>
            <person name="Bernier A.-M."/>
            <person name="Burdz T."/>
            <person name="Huynh C."/>
            <person name="Pachecho A.L."/>
            <person name="Wiebe D."/>
            <person name="Bonner C."/>
            <person name="Bernard K."/>
        </authorList>
    </citation>
    <scope>NUCLEOTIDE SEQUENCE [LARGE SCALE GENOMIC DNA]</scope>
    <source>
        <strain evidence="14 15">CCUG56047</strain>
    </source>
</reference>
<feature type="binding site" evidence="10">
    <location>
        <position position="130"/>
    </location>
    <ligand>
        <name>sn-glycerol 3-phosphate</name>
        <dbReference type="ChEBI" id="CHEBI:57597"/>
    </ligand>
</feature>
<feature type="binding site" evidence="10">
    <location>
        <position position="80"/>
    </location>
    <ligand>
        <name>glycerol</name>
        <dbReference type="ChEBI" id="CHEBI:17754"/>
    </ligand>
</feature>
<evidence type="ECO:0000256" key="5">
    <source>
        <dbReference type="ARBA" id="ARBA00022777"/>
    </source>
</evidence>
<dbReference type="InterPro" id="IPR000577">
    <property type="entry name" value="Carb_kinase_FGGY"/>
</dbReference>
<keyword evidence="3 10" id="KW-0808">Transferase</keyword>
<feature type="binding site" evidence="10">
    <location>
        <position position="238"/>
    </location>
    <ligand>
        <name>glycerol</name>
        <dbReference type="ChEBI" id="CHEBI:17754"/>
    </ligand>
</feature>
<comment type="similarity">
    <text evidence="2 10 11">Belongs to the FGGY kinase family.</text>
</comment>
<proteinExistence type="inferred from homology"/>
<feature type="binding site" evidence="10">
    <location>
        <position position="10"/>
    </location>
    <ligand>
        <name>ATP</name>
        <dbReference type="ChEBI" id="CHEBI:30616"/>
    </ligand>
</feature>
<dbReference type="Proteomes" id="UP000243589">
    <property type="component" value="Unassembled WGS sequence"/>
</dbReference>
<keyword evidence="7 10" id="KW-0067">ATP-binding</keyword>
<dbReference type="InterPro" id="IPR018483">
    <property type="entry name" value="Carb_kinase_FGGY_CS"/>
</dbReference>
<feature type="binding site" evidence="10">
    <location>
        <position position="304"/>
    </location>
    <ligand>
        <name>ADP</name>
        <dbReference type="ChEBI" id="CHEBI:456216"/>
    </ligand>
</feature>
<sequence length="491" mass="53104">MYLLALDEGTTSTRAVIFAEDGRTVASASTEFTQSFPQPGWVEHDAQEIWLTSSQVIGAALGRARLTKDDIRALGITNQRETTVVWDRQTGVPVGPAIVWQDGRGTDIAETLTEHTDEIRAITGLPVNTYFSAVKLMWMLREHDGLRGRAEAGELAFGTIDSWLIWNLTGGVHATDVTNASRTMLMDLRTGQWSDRMLELTGIPRAMLPEIKPSVGFFGEVSEGQLLRGTPITGVLGDQQAAAFGQCCYQPGDTKNTYGTGGFLLTNTGTDIPSSDSGLVSTVAYGREGSELTYALEGSIAVAGSLIQWLRDNLGLVRSSDEIEPLARSVSDNGDVYLVPAFSGLLAPHWRPDARGVLVGLTRFAGRGHIARAALESTAYQTAEVLDAMRADSGYDISEIRADGGMSLNNLLMQFQADLLGTPVIRSSTLESTALGAAFAAGLGCGLYSDLAELTQLWSADRTFEPERDRDWAQARMTRWSQAVERSLGWV</sequence>
<dbReference type="UniPathway" id="UPA00618">
    <property type="reaction ID" value="UER00672"/>
</dbReference>
<feature type="binding site" evidence="10">
    <location>
        <position position="239"/>
    </location>
    <ligand>
        <name>glycerol</name>
        <dbReference type="ChEBI" id="CHEBI:17754"/>
    </ligand>
</feature>
<dbReference type="PANTHER" id="PTHR10196">
    <property type="entry name" value="SUGAR KINASE"/>
    <property type="match status" value="1"/>
</dbReference>
<keyword evidence="4 10" id="KW-0547">Nucleotide-binding</keyword>
<dbReference type="Pfam" id="PF00370">
    <property type="entry name" value="FGGY_N"/>
    <property type="match status" value="1"/>
</dbReference>
<comment type="pathway">
    <text evidence="1 10">Polyol metabolism; glycerol degradation via glycerol kinase pathway; sn-glycerol 3-phosphate from glycerol: step 1/1.</text>
</comment>
<comment type="activity regulation">
    <text evidence="10">Inhibited by fructose 1,6-bisphosphate (FBP).</text>
</comment>
<dbReference type="PIRSF" id="PIRSF000538">
    <property type="entry name" value="GlpK"/>
    <property type="match status" value="1"/>
</dbReference>
<feature type="binding site" evidence="10">
    <location>
        <position position="308"/>
    </location>
    <ligand>
        <name>ATP</name>
        <dbReference type="ChEBI" id="CHEBI:30616"/>
    </ligand>
</feature>
<feature type="binding site" evidence="10">
    <location>
        <position position="12"/>
    </location>
    <ligand>
        <name>ATP</name>
        <dbReference type="ChEBI" id="CHEBI:30616"/>
    </ligand>
</feature>
<evidence type="ECO:0000256" key="7">
    <source>
        <dbReference type="ARBA" id="ARBA00022840"/>
    </source>
</evidence>
<dbReference type="AlphaFoldDB" id="A0A150H7D3"/>
<evidence type="ECO:0000256" key="6">
    <source>
        <dbReference type="ARBA" id="ARBA00022798"/>
    </source>
</evidence>
<dbReference type="EC" id="2.7.1.30" evidence="10"/>
<dbReference type="EMBL" id="LQQC01000010">
    <property type="protein sequence ID" value="KXZ58007.1"/>
    <property type="molecule type" value="Genomic_DNA"/>
</dbReference>
<feature type="binding site" evidence="10">
    <location>
        <position position="81"/>
    </location>
    <ligand>
        <name>sn-glycerol 3-phosphate</name>
        <dbReference type="ChEBI" id="CHEBI:57597"/>
    </ligand>
</feature>
<dbReference type="GO" id="GO:0006072">
    <property type="term" value="P:glycerol-3-phosphate metabolic process"/>
    <property type="evidence" value="ECO:0007669"/>
    <property type="project" value="InterPro"/>
</dbReference>
<dbReference type="GO" id="GO:0019563">
    <property type="term" value="P:glycerol catabolic process"/>
    <property type="evidence" value="ECO:0007669"/>
    <property type="project" value="UniProtKB-UniRule"/>
</dbReference>
<dbReference type="HAMAP" id="MF_00186">
    <property type="entry name" value="Glycerol_kin"/>
    <property type="match status" value="1"/>
</dbReference>
<feature type="binding site" evidence="10">
    <location>
        <position position="409"/>
    </location>
    <ligand>
        <name>ADP</name>
        <dbReference type="ChEBI" id="CHEBI:456216"/>
    </ligand>
</feature>
<dbReference type="NCBIfam" id="NF000756">
    <property type="entry name" value="PRK00047.1"/>
    <property type="match status" value="1"/>
</dbReference>
<gene>
    <name evidence="10 14" type="primary">glpK</name>
    <name evidence="14" type="ORF">Bravens_01039</name>
</gene>
<protein>
    <recommendedName>
        <fullName evidence="10">Glycerol kinase</fullName>
        <ecNumber evidence="10">2.7.1.30</ecNumber>
    </recommendedName>
    <alternativeName>
        <fullName evidence="10">ATP:glycerol 3-phosphotransferase</fullName>
    </alternativeName>
    <alternativeName>
        <fullName evidence="10">Glycerokinase</fullName>
        <shortName evidence="10">GK</shortName>
    </alternativeName>
</protein>